<evidence type="ECO:0000313" key="1">
    <source>
        <dbReference type="EMBL" id="KIM50641.1"/>
    </source>
</evidence>
<dbReference type="Proteomes" id="UP000053989">
    <property type="component" value="Unassembled WGS sequence"/>
</dbReference>
<organism evidence="1 2">
    <name type="scientific">Scleroderma citrinum Foug A</name>
    <dbReference type="NCBI Taxonomy" id="1036808"/>
    <lineage>
        <taxon>Eukaryota</taxon>
        <taxon>Fungi</taxon>
        <taxon>Dikarya</taxon>
        <taxon>Basidiomycota</taxon>
        <taxon>Agaricomycotina</taxon>
        <taxon>Agaricomycetes</taxon>
        <taxon>Agaricomycetidae</taxon>
        <taxon>Boletales</taxon>
        <taxon>Sclerodermatineae</taxon>
        <taxon>Sclerodermataceae</taxon>
        <taxon>Scleroderma</taxon>
    </lineage>
</organism>
<name>A0A0C3D3I3_9AGAM</name>
<protein>
    <submittedName>
        <fullName evidence="1">Uncharacterized protein</fullName>
    </submittedName>
</protein>
<proteinExistence type="predicted"/>
<dbReference type="HOGENOM" id="CLU_1866328_0_0_1"/>
<sequence length="137" mass="14646">MGPNALLSVCGVSVGAYTAFPADPKARHVHDTVHCTCKVYMNTLIVRDREATESLEGVESHLGSFAPHTSIMALNAVLLLGQTVMGTSHSTVSTLTSARHSPRHHHGIHAPRCQEKTIRNCVHSVVRSSGSLSRSIG</sequence>
<accession>A0A0C3D3I3</accession>
<dbReference type="AlphaFoldDB" id="A0A0C3D3I3"/>
<reference evidence="1 2" key="1">
    <citation type="submission" date="2014-04" db="EMBL/GenBank/DDBJ databases">
        <authorList>
            <consortium name="DOE Joint Genome Institute"/>
            <person name="Kuo A."/>
            <person name="Kohler A."/>
            <person name="Nagy L.G."/>
            <person name="Floudas D."/>
            <person name="Copeland A."/>
            <person name="Barry K.W."/>
            <person name="Cichocki N."/>
            <person name="Veneault-Fourrey C."/>
            <person name="LaButti K."/>
            <person name="Lindquist E.A."/>
            <person name="Lipzen A."/>
            <person name="Lundell T."/>
            <person name="Morin E."/>
            <person name="Murat C."/>
            <person name="Sun H."/>
            <person name="Tunlid A."/>
            <person name="Henrissat B."/>
            <person name="Grigoriev I.V."/>
            <person name="Hibbett D.S."/>
            <person name="Martin F."/>
            <person name="Nordberg H.P."/>
            <person name="Cantor M.N."/>
            <person name="Hua S.X."/>
        </authorList>
    </citation>
    <scope>NUCLEOTIDE SEQUENCE [LARGE SCALE GENOMIC DNA]</scope>
    <source>
        <strain evidence="1 2">Foug A</strain>
    </source>
</reference>
<keyword evidence="2" id="KW-1185">Reference proteome</keyword>
<dbReference type="EMBL" id="KN822362">
    <property type="protein sequence ID" value="KIM50641.1"/>
    <property type="molecule type" value="Genomic_DNA"/>
</dbReference>
<gene>
    <name evidence="1" type="ORF">SCLCIDRAFT_1225219</name>
</gene>
<evidence type="ECO:0000313" key="2">
    <source>
        <dbReference type="Proteomes" id="UP000053989"/>
    </source>
</evidence>
<reference evidence="2" key="2">
    <citation type="submission" date="2015-01" db="EMBL/GenBank/DDBJ databases">
        <title>Evolutionary Origins and Diversification of the Mycorrhizal Mutualists.</title>
        <authorList>
            <consortium name="DOE Joint Genome Institute"/>
            <consortium name="Mycorrhizal Genomics Consortium"/>
            <person name="Kohler A."/>
            <person name="Kuo A."/>
            <person name="Nagy L.G."/>
            <person name="Floudas D."/>
            <person name="Copeland A."/>
            <person name="Barry K.W."/>
            <person name="Cichocki N."/>
            <person name="Veneault-Fourrey C."/>
            <person name="LaButti K."/>
            <person name="Lindquist E.A."/>
            <person name="Lipzen A."/>
            <person name="Lundell T."/>
            <person name="Morin E."/>
            <person name="Murat C."/>
            <person name="Riley R."/>
            <person name="Ohm R."/>
            <person name="Sun H."/>
            <person name="Tunlid A."/>
            <person name="Henrissat B."/>
            <person name="Grigoriev I.V."/>
            <person name="Hibbett D.S."/>
            <person name="Martin F."/>
        </authorList>
    </citation>
    <scope>NUCLEOTIDE SEQUENCE [LARGE SCALE GENOMIC DNA]</scope>
    <source>
        <strain evidence="2">Foug A</strain>
    </source>
</reference>
<dbReference type="InParanoid" id="A0A0C3D3I3"/>